<dbReference type="RefSeq" id="WP_133321971.1">
    <property type="nucleotide sequence ID" value="NZ_SMTF01000006.1"/>
</dbReference>
<keyword evidence="1" id="KW-0812">Transmembrane</keyword>
<feature type="transmembrane region" description="Helical" evidence="1">
    <location>
        <begin position="391"/>
        <end position="411"/>
    </location>
</feature>
<feature type="transmembrane region" description="Helical" evidence="1">
    <location>
        <begin position="90"/>
        <end position="119"/>
    </location>
</feature>
<proteinExistence type="predicted"/>
<dbReference type="OrthoDB" id="9813718at2"/>
<evidence type="ECO:0000259" key="2">
    <source>
        <dbReference type="Pfam" id="PF13194"/>
    </source>
</evidence>
<keyword evidence="4" id="KW-1185">Reference proteome</keyword>
<dbReference type="EMBL" id="SMTF01000006">
    <property type="protein sequence ID" value="TDK23874.1"/>
    <property type="molecule type" value="Genomic_DNA"/>
</dbReference>
<evidence type="ECO:0000313" key="4">
    <source>
        <dbReference type="Proteomes" id="UP000294796"/>
    </source>
</evidence>
<sequence>MPNADDLPLLSLTTALGAGLLLGLLYERRKHDDPAIAAGLRTHTLAALLGAVTLWIGVPAFLLALLLTGTFAALSYLRTSQHDTGLTAEFALLCSCVLGGLAMRSPVAAGALAVLVAILIYAKPRLHHITRERISDREIADGLILLAFALIVLPLIPDEPIGPYGALNLATVWKLVVLVMAIGALGHVALRLIGTRWGLLVSGFFAGYVSSTAATAGFGQRAKAEPALLSSAIGATLLANLASLSLFVPVLLAIAPGLLREVWLELLAAAAVLMVGAAFGFHRGERVEAPPPTADARMFRIGQALGFAALIAGVLFVSRVAAEWLGANAALATAFLTALAELHAAVATVGTLFRDGTIDARHAQWAVVGLLAASAAAKSVVAFVSGGPAFGIRIAIGLAGMMLAAASVALFA</sequence>
<dbReference type="Pfam" id="PF13194">
    <property type="entry name" value="DUF4010"/>
    <property type="match status" value="1"/>
</dbReference>
<comment type="caution">
    <text evidence="3">The sequence shown here is derived from an EMBL/GenBank/DDBJ whole genome shotgun (WGS) entry which is preliminary data.</text>
</comment>
<reference evidence="3 4" key="1">
    <citation type="submission" date="2019-03" db="EMBL/GenBank/DDBJ databases">
        <title>Luteimonas zhaokaii sp.nov., isolated from the rectal contents of Plateau pika in Yushu, Qinghai Province, China.</title>
        <authorList>
            <person name="Zhang G."/>
        </authorList>
    </citation>
    <scope>NUCLEOTIDE SEQUENCE [LARGE SCALE GENOMIC DNA]</scope>
    <source>
        <strain evidence="3 4">B9</strain>
    </source>
</reference>
<dbReference type="AlphaFoldDB" id="A0A4V3ALQ0"/>
<evidence type="ECO:0000313" key="3">
    <source>
        <dbReference type="EMBL" id="TDK23874.1"/>
    </source>
</evidence>
<dbReference type="InterPro" id="IPR025105">
    <property type="entry name" value="DUF4010"/>
</dbReference>
<feature type="transmembrane region" description="Helical" evidence="1">
    <location>
        <begin position="262"/>
        <end position="281"/>
    </location>
</feature>
<dbReference type="PANTHER" id="PTHR39084">
    <property type="entry name" value="MEMBRANE PROTEIN-RELATED"/>
    <property type="match status" value="1"/>
</dbReference>
<organism evidence="3 4">
    <name type="scientific">Luteimonas aestuarii</name>
    <dbReference type="NCBI Taxonomy" id="453837"/>
    <lineage>
        <taxon>Bacteria</taxon>
        <taxon>Pseudomonadati</taxon>
        <taxon>Pseudomonadota</taxon>
        <taxon>Gammaproteobacteria</taxon>
        <taxon>Lysobacterales</taxon>
        <taxon>Lysobacteraceae</taxon>
        <taxon>Luteimonas</taxon>
    </lineage>
</organism>
<evidence type="ECO:0000256" key="1">
    <source>
        <dbReference type="SAM" id="Phobius"/>
    </source>
</evidence>
<feature type="transmembrane region" description="Helical" evidence="1">
    <location>
        <begin position="6"/>
        <end position="26"/>
    </location>
</feature>
<name>A0A4V3ALQ0_9GAMM</name>
<feature type="transmembrane region" description="Helical" evidence="1">
    <location>
        <begin position="365"/>
        <end position="384"/>
    </location>
</feature>
<feature type="transmembrane region" description="Helical" evidence="1">
    <location>
        <begin position="197"/>
        <end position="219"/>
    </location>
</feature>
<gene>
    <name evidence="3" type="ORF">E2F46_10125</name>
</gene>
<feature type="transmembrane region" description="Helical" evidence="1">
    <location>
        <begin position="301"/>
        <end position="322"/>
    </location>
</feature>
<dbReference type="Proteomes" id="UP000294796">
    <property type="component" value="Unassembled WGS sequence"/>
</dbReference>
<protein>
    <submittedName>
        <fullName evidence="3">DUF4010 domain-containing protein</fullName>
    </submittedName>
</protein>
<feature type="transmembrane region" description="Helical" evidence="1">
    <location>
        <begin position="47"/>
        <end position="78"/>
    </location>
</feature>
<accession>A0A4V3ALQ0</accession>
<feature type="transmembrane region" description="Helical" evidence="1">
    <location>
        <begin position="139"/>
        <end position="157"/>
    </location>
</feature>
<feature type="transmembrane region" description="Helical" evidence="1">
    <location>
        <begin position="231"/>
        <end position="255"/>
    </location>
</feature>
<feature type="transmembrane region" description="Helical" evidence="1">
    <location>
        <begin position="169"/>
        <end position="190"/>
    </location>
</feature>
<feature type="transmembrane region" description="Helical" evidence="1">
    <location>
        <begin position="329"/>
        <end position="353"/>
    </location>
</feature>
<keyword evidence="1" id="KW-0472">Membrane</keyword>
<keyword evidence="1" id="KW-1133">Transmembrane helix</keyword>
<feature type="domain" description="DUF4010" evidence="2">
    <location>
        <begin position="177"/>
        <end position="386"/>
    </location>
</feature>
<dbReference type="PANTHER" id="PTHR39084:SF1">
    <property type="entry name" value="DUF4010 DOMAIN-CONTAINING PROTEIN"/>
    <property type="match status" value="1"/>
</dbReference>